<dbReference type="AlphaFoldDB" id="A0A813YFY6"/>
<gene>
    <name evidence="1" type="ORF">EDS130_LOCUS4511</name>
    <name evidence="2" type="ORF">XAT740_LOCUS7145</name>
</gene>
<dbReference type="OrthoDB" id="9976896at2759"/>
<dbReference type="EMBL" id="CAJNOJ010000012">
    <property type="protein sequence ID" value="CAF0794352.1"/>
    <property type="molecule type" value="Genomic_DNA"/>
</dbReference>
<evidence type="ECO:0000313" key="2">
    <source>
        <dbReference type="EMBL" id="CAF0883864.1"/>
    </source>
</evidence>
<dbReference type="EMBL" id="CAJNOR010000336">
    <property type="protein sequence ID" value="CAF0883864.1"/>
    <property type="molecule type" value="Genomic_DNA"/>
</dbReference>
<organism evidence="2 3">
    <name type="scientific">Adineta ricciae</name>
    <name type="common">Rotifer</name>
    <dbReference type="NCBI Taxonomy" id="249248"/>
    <lineage>
        <taxon>Eukaryota</taxon>
        <taxon>Metazoa</taxon>
        <taxon>Spiralia</taxon>
        <taxon>Gnathifera</taxon>
        <taxon>Rotifera</taxon>
        <taxon>Eurotatoria</taxon>
        <taxon>Bdelloidea</taxon>
        <taxon>Adinetida</taxon>
        <taxon>Adinetidae</taxon>
        <taxon>Adineta</taxon>
    </lineage>
</organism>
<evidence type="ECO:0000313" key="1">
    <source>
        <dbReference type="EMBL" id="CAF0794352.1"/>
    </source>
</evidence>
<name>A0A813YFY6_ADIRI</name>
<proteinExistence type="predicted"/>
<reference evidence="2" key="1">
    <citation type="submission" date="2021-02" db="EMBL/GenBank/DDBJ databases">
        <authorList>
            <person name="Nowell W R."/>
        </authorList>
    </citation>
    <scope>NUCLEOTIDE SEQUENCE</scope>
</reference>
<dbReference type="Proteomes" id="UP000663852">
    <property type="component" value="Unassembled WGS sequence"/>
</dbReference>
<protein>
    <submittedName>
        <fullName evidence="2">Uncharacterized protein</fullName>
    </submittedName>
</protein>
<keyword evidence="3" id="KW-1185">Reference proteome</keyword>
<dbReference type="Proteomes" id="UP000663828">
    <property type="component" value="Unassembled WGS sequence"/>
</dbReference>
<accession>A0A813YFY6</accession>
<evidence type="ECO:0000313" key="3">
    <source>
        <dbReference type="Proteomes" id="UP000663828"/>
    </source>
</evidence>
<comment type="caution">
    <text evidence="2">The sequence shown here is derived from an EMBL/GenBank/DDBJ whole genome shotgun (WGS) entry which is preliminary data.</text>
</comment>
<sequence length="517" mass="59490">MATSVGNIEEILPFVDCEIESNVDLKVPSTKRPKFAQRSKQKSNSNVSNKIGDTSYLYFENSENDSDLLVFAPYTGPSNTSHLGNNLSIPQLLSATSAHDSTRSLQNFLYDYDKKLTSLKTTLEIMTLFIYIRFGIFYITHSNLSNNQSIPVKAFTSLRNRGERFKSSFYTCKGVTTPKTLVNTILKDNYRQVCSNIYSYDIQLYGTKTNPHAQLQFQYDEQCQCRSVHYQQDYPTNFNFIRDKTSSRFRSTDNSYADIFDFRIQLVQGKHLTNTDPAVLEILRGVPINNVLSFDPSTHAIQISPQLQKYVKYFKCTRSTKYQNSDDSILISMSTYEEFQMTKEGFWEPLMTASNTMNIEFLNGNDIPSGKKLYDTGMWFSTLCQACVELPSGTIKNAHRKKTRRWFSDVLFCKQDQSITKMNVDQLTRYTTNKTQKSFTSEELAFVKRILLEENTRAIFFDANESQICTMKELQQRFVDLQKKLQANAAPSAGRALKKVQDAYQTIMKQFKLNSNK</sequence>